<dbReference type="EMBL" id="CAJOBQ010001241">
    <property type="protein sequence ID" value="CAF4469675.1"/>
    <property type="molecule type" value="Genomic_DNA"/>
</dbReference>
<comment type="caution">
    <text evidence="2">The sequence shown here is derived from an EMBL/GenBank/DDBJ whole genome shotgun (WGS) entry which is preliminary data.</text>
</comment>
<sequence>MYQSASHKLAPPHGHIVMRVYMIPNNLLRPANSSKENVPPPGPQQLMQQVAQLQQQIAQLQQKSVHQQQQSQTQIDNLQQQHQHQFNNIQQRQQHQQFTATNPDEHI</sequence>
<feature type="region of interest" description="Disordered" evidence="1">
    <location>
        <begin position="66"/>
        <end position="107"/>
    </location>
</feature>
<feature type="compositionally biased region" description="Low complexity" evidence="1">
    <location>
        <begin position="66"/>
        <end position="97"/>
    </location>
</feature>
<proteinExistence type="predicted"/>
<accession>A0A820TL15</accession>
<dbReference type="AlphaFoldDB" id="A0A820TL15"/>
<feature type="compositionally biased region" description="Polar residues" evidence="1">
    <location>
        <begin position="98"/>
        <end position="107"/>
    </location>
</feature>
<name>A0A820TL15_9BILA</name>
<gene>
    <name evidence="2" type="ORF">TSG867_LOCUS18537</name>
</gene>
<dbReference type="Proteomes" id="UP000663862">
    <property type="component" value="Unassembled WGS sequence"/>
</dbReference>
<evidence type="ECO:0000256" key="1">
    <source>
        <dbReference type="SAM" id="MobiDB-lite"/>
    </source>
</evidence>
<evidence type="ECO:0000313" key="3">
    <source>
        <dbReference type="Proteomes" id="UP000663862"/>
    </source>
</evidence>
<reference evidence="2" key="1">
    <citation type="submission" date="2021-02" db="EMBL/GenBank/DDBJ databases">
        <authorList>
            <person name="Nowell W R."/>
        </authorList>
    </citation>
    <scope>NUCLEOTIDE SEQUENCE</scope>
</reference>
<protein>
    <submittedName>
        <fullName evidence="2">Uncharacterized protein</fullName>
    </submittedName>
</protein>
<evidence type="ECO:0000313" key="2">
    <source>
        <dbReference type="EMBL" id="CAF4469675.1"/>
    </source>
</evidence>
<organism evidence="2 3">
    <name type="scientific">Rotaria socialis</name>
    <dbReference type="NCBI Taxonomy" id="392032"/>
    <lineage>
        <taxon>Eukaryota</taxon>
        <taxon>Metazoa</taxon>
        <taxon>Spiralia</taxon>
        <taxon>Gnathifera</taxon>
        <taxon>Rotifera</taxon>
        <taxon>Eurotatoria</taxon>
        <taxon>Bdelloidea</taxon>
        <taxon>Philodinida</taxon>
        <taxon>Philodinidae</taxon>
        <taxon>Rotaria</taxon>
    </lineage>
</organism>